<evidence type="ECO:0000313" key="1">
    <source>
        <dbReference type="EMBL" id="KAL2347684.1"/>
    </source>
</evidence>
<dbReference type="Proteomes" id="UP001603857">
    <property type="component" value="Unassembled WGS sequence"/>
</dbReference>
<accession>A0ABD1NHU2</accession>
<reference evidence="1 2" key="1">
    <citation type="submission" date="2024-08" db="EMBL/GenBank/DDBJ databases">
        <title>Insights into the chromosomal genome structure of Flemingia macrophylla.</title>
        <authorList>
            <person name="Ding Y."/>
            <person name="Zhao Y."/>
            <person name="Bi W."/>
            <person name="Wu M."/>
            <person name="Zhao G."/>
            <person name="Gong Y."/>
            <person name="Li W."/>
            <person name="Zhang P."/>
        </authorList>
    </citation>
    <scope>NUCLEOTIDE SEQUENCE [LARGE SCALE GENOMIC DNA]</scope>
    <source>
        <strain evidence="1">DYQJB</strain>
        <tissue evidence="1">Leaf</tissue>
    </source>
</reference>
<keyword evidence="2" id="KW-1185">Reference proteome</keyword>
<proteinExistence type="predicted"/>
<dbReference type="AlphaFoldDB" id="A0ABD1NHU2"/>
<name>A0ABD1NHU2_9FABA</name>
<dbReference type="PANTHER" id="PTHR10678">
    <property type="entry name" value="26S PROTEASOME NON-ATPASE REGULATORY SUBUNIT 11/COP9 SIGNALOSOME COMPLEX SUBUNIT 2"/>
    <property type="match status" value="1"/>
</dbReference>
<comment type="caution">
    <text evidence="1">The sequence shown here is derived from an EMBL/GenBank/DDBJ whole genome shotgun (WGS) entry which is preliminary data.</text>
</comment>
<evidence type="ECO:0000313" key="2">
    <source>
        <dbReference type="Proteomes" id="UP001603857"/>
    </source>
</evidence>
<organism evidence="1 2">
    <name type="scientific">Flemingia macrophylla</name>
    <dbReference type="NCBI Taxonomy" id="520843"/>
    <lineage>
        <taxon>Eukaryota</taxon>
        <taxon>Viridiplantae</taxon>
        <taxon>Streptophyta</taxon>
        <taxon>Embryophyta</taxon>
        <taxon>Tracheophyta</taxon>
        <taxon>Spermatophyta</taxon>
        <taxon>Magnoliopsida</taxon>
        <taxon>eudicotyledons</taxon>
        <taxon>Gunneridae</taxon>
        <taxon>Pentapetalae</taxon>
        <taxon>rosids</taxon>
        <taxon>fabids</taxon>
        <taxon>Fabales</taxon>
        <taxon>Fabaceae</taxon>
        <taxon>Papilionoideae</taxon>
        <taxon>50 kb inversion clade</taxon>
        <taxon>NPAAA clade</taxon>
        <taxon>indigoferoid/millettioid clade</taxon>
        <taxon>Phaseoleae</taxon>
        <taxon>Flemingia</taxon>
    </lineage>
</organism>
<dbReference type="Gene3D" id="1.25.40.570">
    <property type="match status" value="1"/>
</dbReference>
<dbReference type="InterPro" id="IPR050871">
    <property type="entry name" value="26S_Proteasome/COP9_Components"/>
</dbReference>
<dbReference type="EMBL" id="JBGMDY010000001">
    <property type="protein sequence ID" value="KAL2347684.1"/>
    <property type="molecule type" value="Genomic_DNA"/>
</dbReference>
<protein>
    <submittedName>
        <fullName evidence="1">Uncharacterized protein</fullName>
    </submittedName>
</protein>
<gene>
    <name evidence="1" type="ORF">Fmac_001684</name>
</gene>
<sequence>MNEVSPLDITLYLISIAHIINSASPHPRVMGIVNECGGKIHMVEHQWSQATANFLEAFKNYDEVGNDQRCIRCLKYLGLANMLMESQVNPFDGQEANS</sequence>